<dbReference type="Gene3D" id="3.40.630.30">
    <property type="match status" value="1"/>
</dbReference>
<name>A0ABT2G142_9BACT</name>
<gene>
    <name evidence="2" type="ORF">NY014_01015</name>
</gene>
<dbReference type="RefSeq" id="WP_259412664.1">
    <property type="nucleotide sequence ID" value="NZ_JANWGH010000001.1"/>
</dbReference>
<feature type="domain" description="N-acetyltransferase" evidence="1">
    <location>
        <begin position="1"/>
        <end position="126"/>
    </location>
</feature>
<accession>A0ABT2G142</accession>
<dbReference type="SUPFAM" id="SSF55729">
    <property type="entry name" value="Acyl-CoA N-acyltransferases (Nat)"/>
    <property type="match status" value="1"/>
</dbReference>
<dbReference type="EMBL" id="JANWGH010000001">
    <property type="protein sequence ID" value="MCS5488987.1"/>
    <property type="molecule type" value="Genomic_DNA"/>
</dbReference>
<dbReference type="InterPro" id="IPR000182">
    <property type="entry name" value="GNAT_dom"/>
</dbReference>
<sequence length="131" mass="15344">MEQIEVAVEGNTLEKKEDEFRIEIKGKLIHRSRVFHKSHLLTSFHFPKPFLVIGDCLTDPNYRGMGIYPRTIQYIATTYRLQKQIFILVSKDNISSIKGIEKAGFQFLVRLKGFRFLGFYLKKEILCTKND</sequence>
<dbReference type="Proteomes" id="UP001206788">
    <property type="component" value="Unassembled WGS sequence"/>
</dbReference>
<proteinExistence type="predicted"/>
<evidence type="ECO:0000259" key="1">
    <source>
        <dbReference type="PROSITE" id="PS51186"/>
    </source>
</evidence>
<keyword evidence="3" id="KW-1185">Reference proteome</keyword>
<evidence type="ECO:0000313" key="2">
    <source>
        <dbReference type="EMBL" id="MCS5488987.1"/>
    </source>
</evidence>
<reference evidence="2 3" key="1">
    <citation type="submission" date="2022-08" db="EMBL/GenBank/DDBJ databases">
        <title>Algoriphagus sp. CAU 1643 isolated from mud.</title>
        <authorList>
            <person name="Kim W."/>
        </authorList>
    </citation>
    <scope>NUCLEOTIDE SEQUENCE [LARGE SCALE GENOMIC DNA]</scope>
    <source>
        <strain evidence="2 3">CAU 1643</strain>
    </source>
</reference>
<protein>
    <recommendedName>
        <fullName evidence="1">N-acetyltransferase domain-containing protein</fullName>
    </recommendedName>
</protein>
<dbReference type="InterPro" id="IPR016181">
    <property type="entry name" value="Acyl_CoA_acyltransferase"/>
</dbReference>
<evidence type="ECO:0000313" key="3">
    <source>
        <dbReference type="Proteomes" id="UP001206788"/>
    </source>
</evidence>
<comment type="caution">
    <text evidence="2">The sequence shown here is derived from an EMBL/GenBank/DDBJ whole genome shotgun (WGS) entry which is preliminary data.</text>
</comment>
<dbReference type="PROSITE" id="PS51186">
    <property type="entry name" value="GNAT"/>
    <property type="match status" value="1"/>
</dbReference>
<organism evidence="2 3">
    <name type="scientific">Algoriphagus limi</name>
    <dbReference type="NCBI Taxonomy" id="2975273"/>
    <lineage>
        <taxon>Bacteria</taxon>
        <taxon>Pseudomonadati</taxon>
        <taxon>Bacteroidota</taxon>
        <taxon>Cytophagia</taxon>
        <taxon>Cytophagales</taxon>
        <taxon>Cyclobacteriaceae</taxon>
        <taxon>Algoriphagus</taxon>
    </lineage>
</organism>